<feature type="compositionally biased region" description="Low complexity" evidence="1">
    <location>
        <begin position="26"/>
        <end position="48"/>
    </location>
</feature>
<gene>
    <name evidence="4" type="ORF">S7S_02165</name>
</gene>
<accession>A0A0B4XJI7</accession>
<name>A0A0B4XJI7_9GAMM</name>
<keyword evidence="5" id="KW-1185">Reference proteome</keyword>
<organism evidence="4 5">
    <name type="scientific">Isoalcanivorax pacificus W11-5</name>
    <dbReference type="NCBI Taxonomy" id="391936"/>
    <lineage>
        <taxon>Bacteria</taxon>
        <taxon>Pseudomonadati</taxon>
        <taxon>Pseudomonadota</taxon>
        <taxon>Gammaproteobacteria</taxon>
        <taxon>Oceanospirillales</taxon>
        <taxon>Alcanivoracaceae</taxon>
        <taxon>Isoalcanivorax</taxon>
    </lineage>
</organism>
<dbReference type="Proteomes" id="UP000006764">
    <property type="component" value="Chromosome"/>
</dbReference>
<dbReference type="EMBL" id="CP004387">
    <property type="protein sequence ID" value="AJD46855.1"/>
    <property type="molecule type" value="Genomic_DNA"/>
</dbReference>
<dbReference type="InterPro" id="IPR025433">
    <property type="entry name" value="DUF4168"/>
</dbReference>
<reference evidence="4 5" key="1">
    <citation type="journal article" date="2012" name="J. Bacteriol.">
        <title>Genome sequence of an alkane-degrading bacterium, Alcanivorax pacificus type strain W11-5, isolated from deep sea sediment.</title>
        <authorList>
            <person name="Lai Q."/>
            <person name="Shao Z."/>
        </authorList>
    </citation>
    <scope>NUCLEOTIDE SEQUENCE [LARGE SCALE GENOMIC DNA]</scope>
    <source>
        <strain evidence="4 5">W11-5</strain>
    </source>
</reference>
<dbReference type="STRING" id="391936.S7S_02165"/>
<feature type="signal peptide" evidence="2">
    <location>
        <begin position="1"/>
        <end position="23"/>
    </location>
</feature>
<evidence type="ECO:0000256" key="2">
    <source>
        <dbReference type="SAM" id="SignalP"/>
    </source>
</evidence>
<evidence type="ECO:0000313" key="4">
    <source>
        <dbReference type="EMBL" id="AJD46855.1"/>
    </source>
</evidence>
<evidence type="ECO:0000256" key="1">
    <source>
        <dbReference type="SAM" id="MobiDB-lite"/>
    </source>
</evidence>
<feature type="region of interest" description="Disordered" evidence="1">
    <location>
        <begin position="22"/>
        <end position="57"/>
    </location>
</feature>
<proteinExistence type="predicted"/>
<evidence type="ECO:0000313" key="5">
    <source>
        <dbReference type="Proteomes" id="UP000006764"/>
    </source>
</evidence>
<feature type="chain" id="PRO_5002097630" description="DUF4168 domain-containing protein" evidence="2">
    <location>
        <begin position="24"/>
        <end position="131"/>
    </location>
</feature>
<keyword evidence="2" id="KW-0732">Signal</keyword>
<dbReference type="KEGG" id="apac:S7S_02165"/>
<protein>
    <recommendedName>
        <fullName evidence="3">DUF4168 domain-containing protein</fullName>
    </recommendedName>
</protein>
<dbReference type="AlphaFoldDB" id="A0A0B4XJI7"/>
<dbReference type="HOGENOM" id="CLU_145906_2_0_6"/>
<dbReference type="Pfam" id="PF13767">
    <property type="entry name" value="DUF4168"/>
    <property type="match status" value="1"/>
</dbReference>
<sequence>MQIRLKPLVIAVAAMGLGSMAFADNAGTPQSPAPAPGAAQNQAPAAAAEVSDEELEKFAGAHKKVEEIREKYVSEAQQADDPEKVAEVQMNMQQEMVEAVQDEDLDVGTYNRIAQMLPYDDNLRQRVEGML</sequence>
<feature type="domain" description="DUF4168" evidence="3">
    <location>
        <begin position="51"/>
        <end position="127"/>
    </location>
</feature>
<evidence type="ECO:0000259" key="3">
    <source>
        <dbReference type="Pfam" id="PF13767"/>
    </source>
</evidence>